<gene>
    <name evidence="4" type="ORF">GLP40_04125</name>
</gene>
<keyword evidence="5" id="KW-1185">Reference proteome</keyword>
<comment type="caution">
    <text evidence="4">The sequence shown here is derived from an EMBL/GenBank/DDBJ whole genome shotgun (WGS) entry which is preliminary data.</text>
</comment>
<keyword evidence="1" id="KW-0812">Transmembrane</keyword>
<feature type="domain" description="DUF4190" evidence="3">
    <location>
        <begin position="98"/>
        <end position="153"/>
    </location>
</feature>
<evidence type="ECO:0000256" key="1">
    <source>
        <dbReference type="SAM" id="Phobius"/>
    </source>
</evidence>
<evidence type="ECO:0000259" key="2">
    <source>
        <dbReference type="Pfam" id="PF08044"/>
    </source>
</evidence>
<dbReference type="InterPro" id="IPR025241">
    <property type="entry name" value="DUF4190"/>
</dbReference>
<protein>
    <submittedName>
        <fullName evidence="4">DUF1707 domain-containing protein</fullName>
    </submittedName>
</protein>
<accession>A0A6I3KU62</accession>
<dbReference type="Proteomes" id="UP000432464">
    <property type="component" value="Unassembled WGS sequence"/>
</dbReference>
<evidence type="ECO:0000313" key="4">
    <source>
        <dbReference type="EMBL" id="MTE11975.1"/>
    </source>
</evidence>
<dbReference type="Pfam" id="PF13828">
    <property type="entry name" value="DUF4190"/>
    <property type="match status" value="1"/>
</dbReference>
<dbReference type="InterPro" id="IPR012551">
    <property type="entry name" value="DUF1707_SHOCT-like"/>
</dbReference>
<keyword evidence="1" id="KW-1133">Transmembrane helix</keyword>
<name>A0A6I3KU62_9NOCA</name>
<keyword evidence="1" id="KW-0472">Membrane</keyword>
<feature type="transmembrane region" description="Helical" evidence="1">
    <location>
        <begin position="139"/>
        <end position="159"/>
    </location>
</feature>
<dbReference type="EMBL" id="WMBB01000002">
    <property type="protein sequence ID" value="MTE11975.1"/>
    <property type="molecule type" value="Genomic_DNA"/>
</dbReference>
<dbReference type="Pfam" id="PF08044">
    <property type="entry name" value="DUF1707"/>
    <property type="match status" value="1"/>
</dbReference>
<dbReference type="AlphaFoldDB" id="A0A6I3KU62"/>
<organism evidence="4 5">
    <name type="scientific">Nocardia aurantiaca</name>
    <dbReference type="NCBI Taxonomy" id="2675850"/>
    <lineage>
        <taxon>Bacteria</taxon>
        <taxon>Bacillati</taxon>
        <taxon>Actinomycetota</taxon>
        <taxon>Actinomycetes</taxon>
        <taxon>Mycobacteriales</taxon>
        <taxon>Nocardiaceae</taxon>
        <taxon>Nocardia</taxon>
    </lineage>
</organism>
<sequence length="160" mass="17562">MENQMEPQWAAGYFLASDADRERAIEALKQNFQAGRLTVDELSDRIGYALNARTCSELDTVMTGLPWRPMTPAGYPGMPMYAKTPVYYAPAAQRSKGMGITSFVLGVFGFFCGLTAVPAVILGLVALTVDADRRDDRGFAVAGLAVGIMWMTIFGWVFFR</sequence>
<evidence type="ECO:0000313" key="5">
    <source>
        <dbReference type="Proteomes" id="UP000432464"/>
    </source>
</evidence>
<proteinExistence type="predicted"/>
<feature type="domain" description="DUF1707" evidence="2">
    <location>
        <begin position="16"/>
        <end position="66"/>
    </location>
</feature>
<evidence type="ECO:0000259" key="3">
    <source>
        <dbReference type="Pfam" id="PF13828"/>
    </source>
</evidence>
<reference evidence="4 5" key="1">
    <citation type="submission" date="2019-11" db="EMBL/GenBank/DDBJ databases">
        <title>Nocardia sp. nov. CT2-14 isolated from soil.</title>
        <authorList>
            <person name="Kanchanasin P."/>
            <person name="Tanasupawat S."/>
            <person name="Yuki M."/>
            <person name="Kudo T."/>
        </authorList>
    </citation>
    <scope>NUCLEOTIDE SEQUENCE [LARGE SCALE GENOMIC DNA]</scope>
    <source>
        <strain evidence="4 5">CT2-14</strain>
    </source>
</reference>
<feature type="transmembrane region" description="Helical" evidence="1">
    <location>
        <begin position="103"/>
        <end position="127"/>
    </location>
</feature>